<reference evidence="2 3" key="1">
    <citation type="submission" date="2022-09" db="EMBL/GenBank/DDBJ databases">
        <authorList>
            <person name="Palmer J.M."/>
        </authorList>
    </citation>
    <scope>NUCLEOTIDE SEQUENCE [LARGE SCALE GENOMIC DNA]</scope>
    <source>
        <strain evidence="2 3">DSM 7382</strain>
    </source>
</reference>
<feature type="compositionally biased region" description="Basic and acidic residues" evidence="1">
    <location>
        <begin position="84"/>
        <end position="93"/>
    </location>
</feature>
<keyword evidence="3" id="KW-1185">Reference proteome</keyword>
<gene>
    <name evidence="2" type="ORF">QCA50_005346</name>
</gene>
<dbReference type="EMBL" id="JASBNA010000005">
    <property type="protein sequence ID" value="KAK7691941.1"/>
    <property type="molecule type" value="Genomic_DNA"/>
</dbReference>
<protein>
    <submittedName>
        <fullName evidence="2">Uncharacterized protein</fullName>
    </submittedName>
</protein>
<feature type="compositionally biased region" description="Low complexity" evidence="1">
    <location>
        <begin position="117"/>
        <end position="129"/>
    </location>
</feature>
<feature type="region of interest" description="Disordered" evidence="1">
    <location>
        <begin position="1"/>
        <end position="129"/>
    </location>
</feature>
<feature type="compositionally biased region" description="Polar residues" evidence="1">
    <location>
        <begin position="37"/>
        <end position="46"/>
    </location>
</feature>
<comment type="caution">
    <text evidence="2">The sequence shown here is derived from an EMBL/GenBank/DDBJ whole genome shotgun (WGS) entry which is preliminary data.</text>
</comment>
<accession>A0AAW0GEW6</accession>
<feature type="compositionally biased region" description="Basic and acidic residues" evidence="1">
    <location>
        <begin position="1"/>
        <end position="11"/>
    </location>
</feature>
<organism evidence="2 3">
    <name type="scientific">Cerrena zonata</name>
    <dbReference type="NCBI Taxonomy" id="2478898"/>
    <lineage>
        <taxon>Eukaryota</taxon>
        <taxon>Fungi</taxon>
        <taxon>Dikarya</taxon>
        <taxon>Basidiomycota</taxon>
        <taxon>Agaricomycotina</taxon>
        <taxon>Agaricomycetes</taxon>
        <taxon>Polyporales</taxon>
        <taxon>Cerrenaceae</taxon>
        <taxon>Cerrena</taxon>
    </lineage>
</organism>
<dbReference type="AlphaFoldDB" id="A0AAW0GEW6"/>
<evidence type="ECO:0000313" key="3">
    <source>
        <dbReference type="Proteomes" id="UP001385951"/>
    </source>
</evidence>
<dbReference type="Proteomes" id="UP001385951">
    <property type="component" value="Unassembled WGS sequence"/>
</dbReference>
<evidence type="ECO:0000256" key="1">
    <source>
        <dbReference type="SAM" id="MobiDB-lite"/>
    </source>
</evidence>
<evidence type="ECO:0000313" key="2">
    <source>
        <dbReference type="EMBL" id="KAK7691941.1"/>
    </source>
</evidence>
<feature type="compositionally biased region" description="Low complexity" evidence="1">
    <location>
        <begin position="99"/>
        <end position="108"/>
    </location>
</feature>
<proteinExistence type="predicted"/>
<name>A0AAW0GEW6_9APHY</name>
<sequence length="467" mass="51979">MIIERIEKLPESPEISLPSPEEEPPSYEASSWAHPGTSRSHSNPVNGTIPHRHRAKTQVASGSRHQSHQSVSPQLPSPPVPPKPVKDKDDLKRLQKSQSTPYLPISSPSSPPFRVESIGSAGSSKLKGKASSWFPFGQAARTAKEVRATVTNLLKEIVYLQEEDAWTSVLRSCVEVCKLHSIPLCDMLQELSVEGHTPIYWAIIKRPPPSKRRLERDLDLVTTLLVLAEPLNAATASDIQRACVDMCDGELFQHLRRSPGFIRLSGTDQLLLETSVAPDDVQVRDVSGNEGGFIAFILIKQFQKRMRVSKTVAVEFLARGRIWQLKFINTVKRERYAGKHYDKGKWLVLIQLLEHSPPTPFSSRLVINDNVPLPNARIVSHLPYAPRVPNAIRTPTAEFHIKSSKDHPLVAVTEKHPTAICIPLDQTEQGNSLQFDGSSYIRADGTLNCRLEGKLIQESSDRGCIIC</sequence>